<feature type="region of interest" description="Disordered" evidence="2">
    <location>
        <begin position="1308"/>
        <end position="1328"/>
    </location>
</feature>
<feature type="region of interest" description="Disordered" evidence="2">
    <location>
        <begin position="2183"/>
        <end position="2226"/>
    </location>
</feature>
<dbReference type="Pfam" id="PF24630">
    <property type="entry name" value="PIN_TASOR"/>
    <property type="match status" value="1"/>
</dbReference>
<evidence type="ECO:0000256" key="2">
    <source>
        <dbReference type="SAM" id="MobiDB-lite"/>
    </source>
</evidence>
<feature type="region of interest" description="Disordered" evidence="2">
    <location>
        <begin position="2008"/>
        <end position="2029"/>
    </location>
</feature>
<dbReference type="Proteomes" id="UP001177744">
    <property type="component" value="Unassembled WGS sequence"/>
</dbReference>
<dbReference type="InterPro" id="IPR022188">
    <property type="entry name" value="TASOR_DUF3715"/>
</dbReference>
<evidence type="ECO:0000313" key="7">
    <source>
        <dbReference type="EMBL" id="KAK1345612.1"/>
    </source>
</evidence>
<feature type="domain" description="TASOR pseudo-PARP" evidence="4">
    <location>
        <begin position="494"/>
        <end position="647"/>
    </location>
</feature>
<dbReference type="EMBL" id="JAULJE010000002">
    <property type="protein sequence ID" value="KAK1345612.1"/>
    <property type="molecule type" value="Genomic_DNA"/>
</dbReference>
<evidence type="ECO:0000256" key="1">
    <source>
        <dbReference type="ARBA" id="ARBA00008058"/>
    </source>
</evidence>
<feature type="region of interest" description="Disordered" evidence="2">
    <location>
        <begin position="411"/>
        <end position="430"/>
    </location>
</feature>
<protein>
    <recommendedName>
        <fullName evidence="9">Protein FAM208B</fullName>
    </recommendedName>
</protein>
<evidence type="ECO:0000313" key="8">
    <source>
        <dbReference type="Proteomes" id="UP001177744"/>
    </source>
</evidence>
<dbReference type="GO" id="GO:0045814">
    <property type="term" value="P:negative regulation of gene expression, epigenetic"/>
    <property type="evidence" value="ECO:0007669"/>
    <property type="project" value="InterPro"/>
</dbReference>
<dbReference type="Pfam" id="PF12480">
    <property type="entry name" value="GARIL_Rab2_bd"/>
    <property type="match status" value="2"/>
</dbReference>
<evidence type="ECO:0000259" key="4">
    <source>
        <dbReference type="Pfam" id="PF12509"/>
    </source>
</evidence>
<organism evidence="7 8">
    <name type="scientific">Cnephaeus nilssonii</name>
    <name type="common">Northern bat</name>
    <name type="synonym">Eptesicus nilssonii</name>
    <dbReference type="NCBI Taxonomy" id="3371016"/>
    <lineage>
        <taxon>Eukaryota</taxon>
        <taxon>Metazoa</taxon>
        <taxon>Chordata</taxon>
        <taxon>Craniata</taxon>
        <taxon>Vertebrata</taxon>
        <taxon>Euteleostomi</taxon>
        <taxon>Mammalia</taxon>
        <taxon>Eutheria</taxon>
        <taxon>Laurasiatheria</taxon>
        <taxon>Chiroptera</taxon>
        <taxon>Yangochiroptera</taxon>
        <taxon>Vespertilionidae</taxon>
        <taxon>Cnephaeus</taxon>
    </lineage>
</organism>
<feature type="region of interest" description="Disordered" evidence="2">
    <location>
        <begin position="2114"/>
        <end position="2133"/>
    </location>
</feature>
<feature type="region of interest" description="Disordered" evidence="2">
    <location>
        <begin position="1217"/>
        <end position="1254"/>
    </location>
</feature>
<evidence type="ECO:0008006" key="9">
    <source>
        <dbReference type="Google" id="ProtNLM"/>
    </source>
</evidence>
<feature type="region of interest" description="Disordered" evidence="2">
    <location>
        <begin position="369"/>
        <end position="405"/>
    </location>
</feature>
<feature type="region of interest" description="Disordered" evidence="2">
    <location>
        <begin position="2622"/>
        <end position="2642"/>
    </location>
</feature>
<dbReference type="InterPro" id="IPR056243">
    <property type="entry name" value="TASOR_ab_dom"/>
</dbReference>
<feature type="region of interest" description="Disordered" evidence="2">
    <location>
        <begin position="613"/>
        <end position="635"/>
    </location>
</feature>
<feature type="domain" description="TASOR alpha/beta" evidence="5">
    <location>
        <begin position="2251"/>
        <end position="2298"/>
    </location>
</feature>
<dbReference type="InterPro" id="IPR046432">
    <property type="entry name" value="TASOR"/>
</dbReference>
<dbReference type="InterPro" id="IPR022168">
    <property type="entry name" value="GARIL-like_Rab2B-bd"/>
</dbReference>
<gene>
    <name evidence="7" type="ORF">QTO34_008074</name>
</gene>
<feature type="domain" description="TASOR PIN" evidence="6">
    <location>
        <begin position="2302"/>
        <end position="2354"/>
    </location>
</feature>
<feature type="compositionally biased region" description="Polar residues" evidence="2">
    <location>
        <begin position="544"/>
        <end position="555"/>
    </location>
</feature>
<feature type="domain" description="Golgi associated RAB2 interactor protein-like Rab2B-binding" evidence="3">
    <location>
        <begin position="997"/>
        <end position="1045"/>
    </location>
</feature>
<dbReference type="Pfam" id="PF12509">
    <property type="entry name" value="DUF3715"/>
    <property type="match status" value="2"/>
</dbReference>
<dbReference type="GO" id="GO:0005654">
    <property type="term" value="C:nucleoplasm"/>
    <property type="evidence" value="ECO:0007669"/>
    <property type="project" value="TreeGrafter"/>
</dbReference>
<feature type="compositionally biased region" description="Basic and acidic residues" evidence="2">
    <location>
        <begin position="518"/>
        <end position="528"/>
    </location>
</feature>
<dbReference type="InterPro" id="IPR056242">
    <property type="entry name" value="PIN_TASOR"/>
</dbReference>
<evidence type="ECO:0000259" key="3">
    <source>
        <dbReference type="Pfam" id="PF12480"/>
    </source>
</evidence>
<feature type="compositionally biased region" description="Polar residues" evidence="2">
    <location>
        <begin position="2622"/>
        <end position="2631"/>
    </location>
</feature>
<feature type="compositionally biased region" description="Pro residues" evidence="2">
    <location>
        <begin position="2116"/>
        <end position="2133"/>
    </location>
</feature>
<dbReference type="PANTHER" id="PTHR16207">
    <property type="entry name" value="SET DOMAIN-CONTAINING PROTEIN"/>
    <property type="match status" value="1"/>
</dbReference>
<feature type="compositionally biased region" description="Polar residues" evidence="2">
    <location>
        <begin position="2012"/>
        <end position="2029"/>
    </location>
</feature>
<feature type="domain" description="TASOR pseudo-PARP" evidence="4">
    <location>
        <begin position="798"/>
        <end position="941"/>
    </location>
</feature>
<dbReference type="Pfam" id="PF23314">
    <property type="entry name" value="TASOR_alpha-beta"/>
    <property type="match status" value="1"/>
</dbReference>
<feature type="domain" description="Golgi associated RAB2 interactor protein-like Rab2B-binding" evidence="3">
    <location>
        <begin position="36"/>
        <end position="108"/>
    </location>
</feature>
<dbReference type="PANTHER" id="PTHR16207:SF10">
    <property type="entry name" value="PROTEIN TASOR 2"/>
    <property type="match status" value="1"/>
</dbReference>
<comment type="similarity">
    <text evidence="1">Belongs to the TASOR family.</text>
</comment>
<reference evidence="7" key="1">
    <citation type="submission" date="2023-06" db="EMBL/GenBank/DDBJ databases">
        <title>Reference genome for the Northern bat (Eptesicus nilssonii), a most northern bat species.</title>
        <authorList>
            <person name="Laine V.N."/>
            <person name="Pulliainen A.T."/>
            <person name="Lilley T.M."/>
        </authorList>
    </citation>
    <scope>NUCLEOTIDE SEQUENCE</scope>
    <source>
        <strain evidence="7">BLF_Eptnil</strain>
        <tissue evidence="7">Kidney</tissue>
    </source>
</reference>
<keyword evidence="8" id="KW-1185">Reference proteome</keyword>
<accession>A0AA40IAQ1</accession>
<proteinExistence type="inferred from homology"/>
<evidence type="ECO:0000259" key="5">
    <source>
        <dbReference type="Pfam" id="PF23314"/>
    </source>
</evidence>
<evidence type="ECO:0000259" key="6">
    <source>
        <dbReference type="Pfam" id="PF24630"/>
    </source>
</evidence>
<feature type="region of interest" description="Disordered" evidence="2">
    <location>
        <begin position="2871"/>
        <end position="2890"/>
    </location>
</feature>
<name>A0AA40IAQ1_CNENI</name>
<comment type="caution">
    <text evidence="7">The sequence shown here is derived from an EMBL/GenBank/DDBJ whole genome shotgun (WGS) entry which is preliminary data.</text>
</comment>
<feature type="compositionally biased region" description="Basic and acidic residues" evidence="2">
    <location>
        <begin position="1237"/>
        <end position="1250"/>
    </location>
</feature>
<sequence>MKVSSLKKRLPEAIFRKQNYVEQKVCCQDMYFNMYEVELSNKQGDKIDKLTEVIKNKQLALIKCLEDREVFILLTSSAFISETNFEDEQMALHGLHLFHSSLSAGLKDLKVEDDISLKVIPILPALNCALLEAKKSCTEEGICLNTLVKHNFQELYKMERNSLTTSSQDGVKETAFFGKMSNGFDLVFPAEKCPVQSLTQLKSYFSDPNGYILEVSTVLDLLAERPQSPCVSDGICDAGFSLVMTPDPEFLDSEAEVRRETETKKNAEEMFKARKRNIVPLNPASNLRVQPKRKASMPPVVQSKRVNLCCPFPKRTPARANRSSAPPTTLKLVKGQFPQKRKRGAEVLTAQFVQTTKLDRKSQEALISKDVPVSTTAKRARKQEKSPVKTVPRAKPPVKKSPQKQRVNIVKGNQNPRIRKQPQPAKGETASQLQSKLSLCGQEDVIGINTAQPENITVAQKAPAENSIANCDSQALNLLADLALSAATSTTPPSEPRNLPCSSELPQSNVLLSKEHSLSNTSDHEYHRGVKSRKGRVLPKPSSDKNNLTSDSTLSQEEESLVPDSQTPIEAQSALPEETMETSDASQSSSVAVEHSYALLLAEHSKKVLQQRGLPGPAFTKNGTKGPEAGTPVGKVMPFRHQLSTSPIQKLPEDPVLKRRSRLLSSSLRDFHCSRTVFSCDGSFKVTFKCETNYVFSLDSKYTNNPLEKTVLRALHGPWNTDLPDNVEEVKLLLHMWVALFYSNQNRVIRSSRKVVEHSNPAKYVSINTTIESFQFSEIEESPSVERCSVGPLLETEETPRGHSAEVSFPDTNSLLPFIKPPPARGLELWVQNEQKEVFVREDHPDTPEKQNFIYSCNNEIIEGKSKQESSDKIETSNLMLSSTGSIQINGPSIPGEDKTFEPLDSTRVTSFDTVTQTTFTKTCDGISSQSVICQKSVYSTPESKVDNFHATMQAKTSGLQALIEHSSPQNKECQPSQEKKGDMGYVMINLEPVTLTFEKNACIPIQAEIANRADKPTVFNMELIKQVSPATSLRLPISTFEKVQTQGLKDILSLAMSGEKGTKYLCASSVSGETLANNEICSLQKEIPVPGSSLPSDNSLEKETLPLVKSSNSSLPREEMKLSQELFLQPKSLLSISSEEILEPSPIEETSPSASAMLEKNYSLSCIPSRSNTSNGSLELKSDKSGLNSENRNFESFKSTFAKQTSLSINGEEVSLELEEDSDIDLALTISPPTSPREEMPAGETEQHQEAPLSNLELQDIDEDIINPQEVTFIENREVNSAKYTSALELTEEVNVTSDFPFGSLIEEVSPASSPDPQIPVEETQPSRDVSLCSLKHPDAQSGKSDKLSHIESVDLAITEKGNSFGPIHPMEQNNLARVRQIQLPAEMPLLLNNHPGRKDRDVTILGKVTKEIVPSEHDEGFSFSEKVPCCNTELNQPASPGRYRADFKTSLEKLVTSGNPLQPISIENRNSGLNHLALETSEPPFSPRKILENKSLVDTFISMSSPSDIVNVSLNQQTSPRSSDLKINEGNCMQVQSLSSDLVDGTDNTQAHMHSEIPNLSFSSSGATVTHFRRPINIETGFQTQEISVVRMASLLKNSETEAELHENNIDLGGVDSESNTTAPEGKQKTIHLLQDMSTCKTKDPLNKGLFPCIYMLILTKTQQSPVKMSIKSLLPFLFTNLVLLLFVKSLKSRWKIKALGLRTEEDSEILGGDMDISVNSDFHYEPLSGDSDQDSFGDCRNLKLDMENTCTLRCSHKKEGALKDVIDDWAYSNHVPELETSIPPRNWFDGLKKDDKCVPCYIQIRDLHEVKDTKRTLHRLRRQPNFTVKHGLLSSWTNTWQIADNLTQNTLDLEYLQTKANCKEWGFPAFSLFHNDFLKEPPLQIASEAFPLPKISESSVLHPPSRSKSTLLVTIMHSDSRPQSQHPRHHRSSNLDSSSFWKERCDRRRNLLTNSERNQTVSFHLNKLKYNSTLKESRNDISLILNEYAEFNKVMMNGNQVSFRDKESNVGSREATSQEMYSSSPRRSASYEDMIADLCSSLHVKLKSVVKEACKSTFLFYLVETEDKSFFVRTKIILVAHLQEESCKRPLPRRALLPLLPLRLHPLAAAARPTPPPLRPVPRPRSAPRPPPLRAFPLAATLSSVFTPPYLSRGRERDRELETLISCLLHTPYWGCARNQDSPKGGGVRPVRQIPKGKPLCARSKIPQRGAVTRKPNSPKFPEGELLLSRVPNSLRGSASLRKALQLGENDTLMVIIKNEDISSHLHQLKHFPSVIFAGVDNSEDVLNYTYQELFRTGGFVVSDDRILETLTLVQLKEIVKALEKLNGNGRWKWLLHYRENKKLKEDVRENGREGRGCEERNIDVGERHQLVASCTRLNQDHHTHLAFCSQIFWYKQVTDANESEGEKELSEQPICPNCPPLQSWSPLTALPCRPGSPPTALPCRPDRPQCLLSLSLHCLPDGHLVMAILCPHGGRIFDHMGAAIFRGLGRQGQAESLASSIAGETQASLLLSVASAILPKWCPQDGRAHSGGGAWGPSMLGCLGILQLCTARRSRAEVLQQLLCPFHAGICGVSGVPPAGGSLGLACGDRAKTGSPTSPKGSQRCGLKMQVCNKQDSELTVPQQQHNPRPKVESRGLARNRAPSSLVLGCITQELPLPRHCILAAPALKLCTLAGSGLNQQLDIPPAIQDCWLLITHLPACLIVPNHSTCRPAQPQLPPAAGLLAPKCPPHQPDHPQLPPVPRPGARVGLAGLPEGVLDQGGFLGAGAAWCEGPGWFAGGQPQGGFLLGCLASLNEGLMAVCRLAMPPSGDPHPWEHGQLGEGPEGCFQAGHAPFRRPGSQAPPFFIPPISSLSGGQGRLEAWVAPHDPGPQPLPQLRPGREGSLASSITGVNPSLLLTPAPWPPPSLLG</sequence>
<feature type="region of interest" description="Disordered" evidence="2">
    <location>
        <begin position="518"/>
        <end position="567"/>
    </location>
</feature>